<comment type="function">
    <text evidence="10">Pseudouridylate synthase that catalyzes pseudouridylation of tRNAs and mRNAs. Acts on positions 27/28 in the anticodon stem and also positions 34 and 36 in the anticodon of an intron containing tRNA. Also catalyzes pseudouridylation of mRNAs: mediates pseudouridylation of mRNAs with the consensus sequence 5'-UGUAG-3'. Acts as a regulator of pre-mRNA splicing by mediating pseudouridylation of pre-mRNAs at locations associated with alternatively spliced regions. Pseudouridylation of pre-mRNAs near splice sites directly regulates mRNA splicing and mRNA 3'-end processing. Involved in regulation of nuclear receptor activity through pseudouridylation of SRA1 mRNA.</text>
</comment>
<dbReference type="GO" id="GO:0031119">
    <property type="term" value="P:tRNA pseudouridine synthesis"/>
    <property type="evidence" value="ECO:0007669"/>
    <property type="project" value="InterPro"/>
</dbReference>
<organism evidence="22 23">
    <name type="scientific">Plectus sambesii</name>
    <dbReference type="NCBI Taxonomy" id="2011161"/>
    <lineage>
        <taxon>Eukaryota</taxon>
        <taxon>Metazoa</taxon>
        <taxon>Ecdysozoa</taxon>
        <taxon>Nematoda</taxon>
        <taxon>Chromadorea</taxon>
        <taxon>Plectida</taxon>
        <taxon>Plectina</taxon>
        <taxon>Plectoidea</taxon>
        <taxon>Plectidae</taxon>
        <taxon>Plectus</taxon>
    </lineage>
</organism>
<evidence type="ECO:0000256" key="8">
    <source>
        <dbReference type="ARBA" id="ARBA00036943"/>
    </source>
</evidence>
<feature type="compositionally biased region" description="Polar residues" evidence="20">
    <location>
        <begin position="1"/>
        <end position="15"/>
    </location>
</feature>
<name>A0A914VQF0_9BILA</name>
<feature type="region of interest" description="Disordered" evidence="20">
    <location>
        <begin position="1"/>
        <end position="48"/>
    </location>
</feature>
<dbReference type="PANTHER" id="PTHR11142">
    <property type="entry name" value="PSEUDOURIDYLATE SYNTHASE"/>
    <property type="match status" value="1"/>
</dbReference>
<evidence type="ECO:0000256" key="2">
    <source>
        <dbReference type="ARBA" id="ARBA00004123"/>
    </source>
</evidence>
<evidence type="ECO:0000256" key="3">
    <source>
        <dbReference type="ARBA" id="ARBA00009375"/>
    </source>
</evidence>
<evidence type="ECO:0000256" key="9">
    <source>
        <dbReference type="ARBA" id="ARBA00052184"/>
    </source>
</evidence>
<evidence type="ECO:0000256" key="7">
    <source>
        <dbReference type="ARBA" id="ARBA00023242"/>
    </source>
</evidence>
<dbReference type="InterPro" id="IPR020103">
    <property type="entry name" value="PsdUridine_synth_cat_dom_sf"/>
</dbReference>
<dbReference type="FunFam" id="3.30.70.660:FF:000002">
    <property type="entry name" value="tRNA pseudouridine synthase"/>
    <property type="match status" value="1"/>
</dbReference>
<evidence type="ECO:0000256" key="20">
    <source>
        <dbReference type="SAM" id="MobiDB-lite"/>
    </source>
</evidence>
<evidence type="ECO:0000256" key="5">
    <source>
        <dbReference type="ARBA" id="ARBA00022694"/>
    </source>
</evidence>
<dbReference type="GO" id="GO:1990481">
    <property type="term" value="P:mRNA pseudouridine synthesis"/>
    <property type="evidence" value="ECO:0007669"/>
    <property type="project" value="TreeGrafter"/>
</dbReference>
<evidence type="ECO:0000256" key="18">
    <source>
        <dbReference type="PIRSR" id="PIRSR641708-1"/>
    </source>
</evidence>
<dbReference type="Proteomes" id="UP000887566">
    <property type="component" value="Unplaced"/>
</dbReference>
<accession>A0A914VQF0</accession>
<sequence>MTSEALPTTAVTSSKRSLDDADGESQVDDKKQRLEDDEAQQQSKKRSKVSRKYAMLLSYAGNNYYGMQTQGKGGEVTIESKLLEAMVKAGVIGQELADKPLDFNFQRAARTDKAVSAVRQCCSMWLDLEKDANIDTVPSLINAQLPDDIRVMGLKRATKGFHCQKNCDSRTYSYTLPTFSFAPCVENTNMKFRISEEQLAEVNKLLGIYKGTHNFFNYTAKREHSDKSCFRYIISFECGKPFVYHDAVHGEVEFATIQIRGASFMLHQIRKMIGMVIAIMRGLANKSVIQKTWEEKRVDVPRAPGLGLMLEKVHYTTYDRKFSKTHATLDEWPECAAAIEEFREKCILANILKTEMKDNSMMNWLSVLLYHTYDGCEEGAPKPFCHAQHQINTANASEGAENDKDTDDAERDDDKNDVTERKGIEGEGDSLVQADEGAENVKAAIGER</sequence>
<evidence type="ECO:0000256" key="17">
    <source>
        <dbReference type="ARBA" id="ARBA00081344"/>
    </source>
</evidence>
<dbReference type="InterPro" id="IPR020097">
    <property type="entry name" value="PsdUridine_synth_TruA_a/b_dom"/>
</dbReference>
<dbReference type="Pfam" id="PF01416">
    <property type="entry name" value="PseudoU_synth_1"/>
    <property type="match status" value="1"/>
</dbReference>
<evidence type="ECO:0000256" key="1">
    <source>
        <dbReference type="ARBA" id="ARBA00001166"/>
    </source>
</evidence>
<feature type="region of interest" description="Disordered" evidence="20">
    <location>
        <begin position="393"/>
        <end position="448"/>
    </location>
</feature>
<keyword evidence="6" id="KW-0413">Isomerase</keyword>
<comment type="subcellular location">
    <subcellularLocation>
        <location evidence="2">Nucleus</location>
    </subcellularLocation>
</comment>
<feature type="compositionally biased region" description="Basic and acidic residues" evidence="20">
    <location>
        <begin position="412"/>
        <end position="425"/>
    </location>
</feature>
<evidence type="ECO:0000256" key="6">
    <source>
        <dbReference type="ARBA" id="ARBA00023235"/>
    </source>
</evidence>
<reference evidence="23" key="1">
    <citation type="submission" date="2022-11" db="UniProtKB">
        <authorList>
            <consortium name="WormBaseParasite"/>
        </authorList>
    </citation>
    <scope>IDENTIFICATION</scope>
</reference>
<proteinExistence type="inferred from homology"/>
<evidence type="ECO:0000256" key="14">
    <source>
        <dbReference type="ARBA" id="ARBA00075153"/>
    </source>
</evidence>
<dbReference type="FunFam" id="3.30.70.580:FF:000002">
    <property type="entry name" value="tRNA pseudouridine synthase"/>
    <property type="match status" value="1"/>
</dbReference>
<comment type="catalytic activity">
    <reaction evidence="1">
        <text>a uridine in mRNA = a pseudouridine in mRNA</text>
        <dbReference type="Rhea" id="RHEA:56644"/>
        <dbReference type="Rhea" id="RHEA-COMP:14658"/>
        <dbReference type="Rhea" id="RHEA-COMP:14659"/>
        <dbReference type="ChEBI" id="CHEBI:65314"/>
        <dbReference type="ChEBI" id="CHEBI:65315"/>
    </reaction>
</comment>
<dbReference type="GO" id="GO:0006397">
    <property type="term" value="P:mRNA processing"/>
    <property type="evidence" value="ECO:0007669"/>
    <property type="project" value="UniProtKB-KW"/>
</dbReference>
<evidence type="ECO:0000313" key="22">
    <source>
        <dbReference type="Proteomes" id="UP000887566"/>
    </source>
</evidence>
<feature type="binding site" evidence="19">
    <location>
        <position position="172"/>
    </location>
    <ligand>
        <name>substrate</name>
    </ligand>
</feature>
<evidence type="ECO:0000256" key="12">
    <source>
        <dbReference type="ARBA" id="ARBA00066509"/>
    </source>
</evidence>
<dbReference type="NCBIfam" id="TIGR00071">
    <property type="entry name" value="hisT_truA"/>
    <property type="match status" value="1"/>
</dbReference>
<dbReference type="Gene3D" id="3.30.70.660">
    <property type="entry name" value="Pseudouridine synthase I, catalytic domain, C-terminal subdomain"/>
    <property type="match status" value="1"/>
</dbReference>
<dbReference type="InterPro" id="IPR020094">
    <property type="entry name" value="TruA/RsuA/RluB/E/F_N"/>
</dbReference>
<keyword evidence="22" id="KW-1185">Reference proteome</keyword>
<evidence type="ECO:0000256" key="4">
    <source>
        <dbReference type="ARBA" id="ARBA00022664"/>
    </source>
</evidence>
<dbReference type="InterPro" id="IPR020095">
    <property type="entry name" value="PsdUridine_synth_TruA_C"/>
</dbReference>
<dbReference type="CDD" id="cd02568">
    <property type="entry name" value="PseudoU_synth_PUS1_PUS2"/>
    <property type="match status" value="1"/>
</dbReference>
<dbReference type="InterPro" id="IPR001406">
    <property type="entry name" value="PsdUridine_synth_TruA"/>
</dbReference>
<evidence type="ECO:0000256" key="19">
    <source>
        <dbReference type="PIRSR" id="PIRSR641708-2"/>
    </source>
</evidence>
<comment type="similarity">
    <text evidence="3">Belongs to the tRNA pseudouridine synthase TruA family.</text>
</comment>
<evidence type="ECO:0000256" key="11">
    <source>
        <dbReference type="ARBA" id="ARBA00064589"/>
    </source>
</evidence>
<evidence type="ECO:0000256" key="13">
    <source>
        <dbReference type="ARBA" id="ARBA00068582"/>
    </source>
</evidence>
<dbReference type="GO" id="GO:0160147">
    <property type="term" value="F:tRNA pseudouridine(38-40) synthase activity"/>
    <property type="evidence" value="ECO:0007669"/>
    <property type="project" value="UniProtKB-EC"/>
</dbReference>
<feature type="domain" description="Pseudouridine synthase I TruA alpha/beta" evidence="21">
    <location>
        <begin position="209"/>
        <end position="315"/>
    </location>
</feature>
<comment type="catalytic activity">
    <reaction evidence="9">
        <text>uridine(38/39/40) in tRNA = pseudouridine(38/39/40) in tRNA</text>
        <dbReference type="Rhea" id="RHEA:22376"/>
        <dbReference type="Rhea" id="RHEA-COMP:10085"/>
        <dbReference type="Rhea" id="RHEA-COMP:10087"/>
        <dbReference type="ChEBI" id="CHEBI:65314"/>
        <dbReference type="ChEBI" id="CHEBI:65315"/>
        <dbReference type="EC" id="5.4.99.12"/>
    </reaction>
</comment>
<dbReference type="SUPFAM" id="SSF55120">
    <property type="entry name" value="Pseudouridine synthase"/>
    <property type="match status" value="1"/>
</dbReference>
<protein>
    <recommendedName>
        <fullName evidence="13">Pseudouridylate synthase 1 homolog</fullName>
        <ecNumber evidence="12">5.4.99.12</ecNumber>
    </recommendedName>
    <alternativeName>
        <fullName evidence="14">tRNA pseudouridine synthase 1</fullName>
    </alternativeName>
    <alternativeName>
        <fullName evidence="17">tRNA pseudouridine(38-40) synthase</fullName>
    </alternativeName>
    <alternativeName>
        <fullName evidence="15">tRNA pseudouridylate synthase I</fullName>
    </alternativeName>
    <alternativeName>
        <fullName evidence="16">tRNA-uridine isomerase I</fullName>
    </alternativeName>
</protein>
<keyword evidence="5" id="KW-0819">tRNA processing</keyword>
<dbReference type="InterPro" id="IPR041708">
    <property type="entry name" value="PUS1/PUS2-like"/>
</dbReference>
<feature type="active site" description="Nucleophile" evidence="18">
    <location>
        <position position="112"/>
    </location>
</feature>
<dbReference type="GO" id="GO:0005634">
    <property type="term" value="C:nucleus"/>
    <property type="evidence" value="ECO:0007669"/>
    <property type="project" value="UniProtKB-SubCell"/>
</dbReference>
<evidence type="ECO:0000313" key="23">
    <source>
        <dbReference type="WBParaSite" id="PSAMB.scaffold2263size24258.g17099.t1"/>
    </source>
</evidence>
<comment type="subunit">
    <text evidence="11">Monomer. Forms a complex with RARG and the SRA1 RNA in the nucleus.</text>
</comment>
<dbReference type="WBParaSite" id="PSAMB.scaffold2263size24258.g17099.t1">
    <property type="protein sequence ID" value="PSAMB.scaffold2263size24258.g17099.t1"/>
    <property type="gene ID" value="PSAMB.scaffold2263size24258.g17099"/>
</dbReference>
<dbReference type="GO" id="GO:0003723">
    <property type="term" value="F:RNA binding"/>
    <property type="evidence" value="ECO:0007669"/>
    <property type="project" value="InterPro"/>
</dbReference>
<evidence type="ECO:0000256" key="16">
    <source>
        <dbReference type="ARBA" id="ARBA00080849"/>
    </source>
</evidence>
<evidence type="ECO:0000256" key="10">
    <source>
        <dbReference type="ARBA" id="ARBA00053709"/>
    </source>
</evidence>
<dbReference type="Gene3D" id="3.30.70.580">
    <property type="entry name" value="Pseudouridine synthase I, catalytic domain, N-terminal subdomain"/>
    <property type="match status" value="1"/>
</dbReference>
<comment type="catalytic activity">
    <reaction evidence="8">
        <text>a uridine in tRNA = a pseudouridine in tRNA</text>
        <dbReference type="Rhea" id="RHEA:54572"/>
        <dbReference type="Rhea" id="RHEA-COMP:13339"/>
        <dbReference type="Rhea" id="RHEA-COMP:13934"/>
        <dbReference type="ChEBI" id="CHEBI:65314"/>
        <dbReference type="ChEBI" id="CHEBI:65315"/>
    </reaction>
</comment>
<evidence type="ECO:0000256" key="15">
    <source>
        <dbReference type="ARBA" id="ARBA00079087"/>
    </source>
</evidence>
<dbReference type="AlphaFoldDB" id="A0A914VQF0"/>
<evidence type="ECO:0000259" key="21">
    <source>
        <dbReference type="Pfam" id="PF01416"/>
    </source>
</evidence>
<keyword evidence="4" id="KW-0507">mRNA processing</keyword>
<dbReference type="PANTHER" id="PTHR11142:SF4">
    <property type="entry name" value="PSEUDOURIDYLATE SYNTHASE 1 HOMOLOG"/>
    <property type="match status" value="1"/>
</dbReference>
<dbReference type="EC" id="5.4.99.12" evidence="12"/>
<keyword evidence="7" id="KW-0539">Nucleus</keyword>